<gene>
    <name evidence="2" type="ORF">CYNAS_LOCUS15261</name>
</gene>
<dbReference type="EMBL" id="CATQJL010000305">
    <property type="protein sequence ID" value="CAJ0603278.1"/>
    <property type="molecule type" value="Genomic_DNA"/>
</dbReference>
<reference evidence="2" key="1">
    <citation type="submission" date="2023-07" db="EMBL/GenBank/DDBJ databases">
        <authorList>
            <consortium name="CYATHOMIX"/>
        </authorList>
    </citation>
    <scope>NUCLEOTIDE SEQUENCE</scope>
    <source>
        <strain evidence="2">N/A</strain>
    </source>
</reference>
<feature type="compositionally biased region" description="Low complexity" evidence="1">
    <location>
        <begin position="20"/>
        <end position="31"/>
    </location>
</feature>
<proteinExistence type="predicted"/>
<accession>A0AA36H485</accession>
<feature type="compositionally biased region" description="Basic residues" evidence="1">
    <location>
        <begin position="63"/>
        <end position="72"/>
    </location>
</feature>
<evidence type="ECO:0000313" key="2">
    <source>
        <dbReference type="EMBL" id="CAJ0603278.1"/>
    </source>
</evidence>
<dbReference type="Proteomes" id="UP001176961">
    <property type="component" value="Unassembled WGS sequence"/>
</dbReference>
<feature type="compositionally biased region" description="Basic and acidic residues" evidence="1">
    <location>
        <begin position="125"/>
        <end position="135"/>
    </location>
</feature>
<feature type="region of interest" description="Disordered" evidence="1">
    <location>
        <begin position="1"/>
        <end position="31"/>
    </location>
</feature>
<organism evidence="2 3">
    <name type="scientific">Cylicocyclus nassatus</name>
    <name type="common">Nematode worm</name>
    <dbReference type="NCBI Taxonomy" id="53992"/>
    <lineage>
        <taxon>Eukaryota</taxon>
        <taxon>Metazoa</taxon>
        <taxon>Ecdysozoa</taxon>
        <taxon>Nematoda</taxon>
        <taxon>Chromadorea</taxon>
        <taxon>Rhabditida</taxon>
        <taxon>Rhabditina</taxon>
        <taxon>Rhabditomorpha</taxon>
        <taxon>Strongyloidea</taxon>
        <taxon>Strongylidae</taxon>
        <taxon>Cylicocyclus</taxon>
    </lineage>
</organism>
<evidence type="ECO:0000313" key="3">
    <source>
        <dbReference type="Proteomes" id="UP001176961"/>
    </source>
</evidence>
<evidence type="ECO:0000256" key="1">
    <source>
        <dbReference type="SAM" id="MobiDB-lite"/>
    </source>
</evidence>
<feature type="region of interest" description="Disordered" evidence="1">
    <location>
        <begin position="56"/>
        <end position="143"/>
    </location>
</feature>
<feature type="compositionally biased region" description="Basic residues" evidence="1">
    <location>
        <begin position="1"/>
        <end position="19"/>
    </location>
</feature>
<keyword evidence="3" id="KW-1185">Reference proteome</keyword>
<protein>
    <submittedName>
        <fullName evidence="2">Uncharacterized protein</fullName>
    </submittedName>
</protein>
<feature type="compositionally biased region" description="Basic residues" evidence="1">
    <location>
        <begin position="81"/>
        <end position="118"/>
    </location>
</feature>
<comment type="caution">
    <text evidence="2">The sequence shown here is derived from an EMBL/GenBank/DDBJ whole genome shotgun (WGS) entry which is preliminary data.</text>
</comment>
<sequence>MPVSSRKQRNTLSKSHRSSSRSARLKSTSTKLKSILKNKNDSSCICICNPKIKENSLVDTASIHRRRQRRSSGRTSSSKSISRRRSRSHRSHKRTSRKPLKSKAKRVTFFRGSRKKPARPSDIWWDSKGRPRDTNGRFVRFQS</sequence>
<dbReference type="AlphaFoldDB" id="A0AA36H485"/>
<name>A0AA36H485_CYLNA</name>